<evidence type="ECO:0000313" key="1">
    <source>
        <dbReference type="EMBL" id="OJA08934.1"/>
    </source>
</evidence>
<dbReference type="Proteomes" id="UP000183567">
    <property type="component" value="Unassembled WGS sequence"/>
</dbReference>
<keyword evidence="2" id="KW-1185">Reference proteome</keyword>
<protein>
    <submittedName>
        <fullName evidence="1">Uncharacterized protein</fullName>
    </submittedName>
</protein>
<reference evidence="1 2" key="1">
    <citation type="submission" date="2016-03" db="EMBL/GenBank/DDBJ databases">
        <title>Comparative genomics of the ectomycorrhizal sister species Rhizopogon vinicolor and Rhizopogon vesiculosus (Basidiomycota: Boletales) reveals a divergence of the mating type B locus.</title>
        <authorList>
            <person name="Mujic A.B."/>
            <person name="Kuo A."/>
            <person name="Tritt A."/>
            <person name="Lipzen A."/>
            <person name="Chen C."/>
            <person name="Johnson J."/>
            <person name="Sharma A."/>
            <person name="Barry K."/>
            <person name="Grigoriev I.V."/>
            <person name="Spatafora J.W."/>
        </authorList>
    </citation>
    <scope>NUCLEOTIDE SEQUENCE [LARGE SCALE GENOMIC DNA]</scope>
    <source>
        <strain evidence="1 2">AM-OR11-056</strain>
    </source>
</reference>
<comment type="caution">
    <text evidence="1">The sequence shown here is derived from an EMBL/GenBank/DDBJ whole genome shotgun (WGS) entry which is preliminary data.</text>
</comment>
<dbReference type="EMBL" id="LVVM01006100">
    <property type="protein sequence ID" value="OJA08934.1"/>
    <property type="molecule type" value="Genomic_DNA"/>
</dbReference>
<dbReference type="OrthoDB" id="2690657at2759"/>
<organism evidence="1 2">
    <name type="scientific">Rhizopogon vesiculosus</name>
    <dbReference type="NCBI Taxonomy" id="180088"/>
    <lineage>
        <taxon>Eukaryota</taxon>
        <taxon>Fungi</taxon>
        <taxon>Dikarya</taxon>
        <taxon>Basidiomycota</taxon>
        <taxon>Agaricomycotina</taxon>
        <taxon>Agaricomycetes</taxon>
        <taxon>Agaricomycetidae</taxon>
        <taxon>Boletales</taxon>
        <taxon>Suillineae</taxon>
        <taxon>Rhizopogonaceae</taxon>
        <taxon>Rhizopogon</taxon>
    </lineage>
</organism>
<accession>A0A1J8PI56</accession>
<gene>
    <name evidence="1" type="ORF">AZE42_05313</name>
</gene>
<evidence type="ECO:0000313" key="2">
    <source>
        <dbReference type="Proteomes" id="UP000183567"/>
    </source>
</evidence>
<dbReference type="AlphaFoldDB" id="A0A1J8PI56"/>
<proteinExistence type="predicted"/>
<sequence length="79" mass="9222">MCYKGDLQDPKWLDIERSSFSTLCTIHPDLSELSRTLSPRKSALDRSDYYVIDFEVIMLFGLTELKALISWKFNGVEMR</sequence>
<name>A0A1J8PI56_9AGAM</name>
<dbReference type="STRING" id="180088.A0A1J8PI56"/>